<feature type="region of interest" description="Disordered" evidence="1">
    <location>
        <begin position="240"/>
        <end position="301"/>
    </location>
</feature>
<reference evidence="4 5" key="1">
    <citation type="submission" date="2020-08" db="EMBL/GenBank/DDBJ databases">
        <title>Sequencing the genomes of 1000 actinobacteria strains.</title>
        <authorList>
            <person name="Klenk H.-P."/>
        </authorList>
    </citation>
    <scope>NUCLEOTIDE SEQUENCE [LARGE SCALE GENOMIC DNA]</scope>
    <source>
        <strain evidence="4 5">DSM 44936</strain>
    </source>
</reference>
<feature type="transmembrane region" description="Helical" evidence="2">
    <location>
        <begin position="216"/>
        <end position="238"/>
    </location>
</feature>
<feature type="compositionally biased region" description="Basic and acidic residues" evidence="1">
    <location>
        <begin position="289"/>
        <end position="301"/>
    </location>
</feature>
<dbReference type="RefSeq" id="WP_184984870.1">
    <property type="nucleotide sequence ID" value="NZ_BAAALO010000007.1"/>
</dbReference>
<evidence type="ECO:0000256" key="2">
    <source>
        <dbReference type="SAM" id="Phobius"/>
    </source>
</evidence>
<feature type="compositionally biased region" description="Low complexity" evidence="1">
    <location>
        <begin position="84"/>
        <end position="95"/>
    </location>
</feature>
<evidence type="ECO:0000313" key="5">
    <source>
        <dbReference type="Proteomes" id="UP000555564"/>
    </source>
</evidence>
<feature type="domain" description="DUF2510" evidence="3">
    <location>
        <begin position="6"/>
        <end position="37"/>
    </location>
</feature>
<proteinExistence type="predicted"/>
<feature type="compositionally biased region" description="Polar residues" evidence="1">
    <location>
        <begin position="39"/>
        <end position="83"/>
    </location>
</feature>
<dbReference type="InterPro" id="IPR018929">
    <property type="entry name" value="DUF2510"/>
</dbReference>
<feature type="region of interest" description="Disordered" evidence="1">
    <location>
        <begin position="1"/>
        <end position="209"/>
    </location>
</feature>
<keyword evidence="5" id="KW-1185">Reference proteome</keyword>
<feature type="compositionally biased region" description="Low complexity" evidence="1">
    <location>
        <begin position="278"/>
        <end position="288"/>
    </location>
</feature>
<name>A0A7X0IHX9_9ACTN</name>
<dbReference type="EMBL" id="JACHIU010000001">
    <property type="protein sequence ID" value="MBB6475501.1"/>
    <property type="molecule type" value="Genomic_DNA"/>
</dbReference>
<gene>
    <name evidence="4" type="ORF">BJ992_004932</name>
</gene>
<protein>
    <recommendedName>
        <fullName evidence="3">DUF2510 domain-containing protein</fullName>
    </recommendedName>
</protein>
<feature type="compositionally biased region" description="Low complexity" evidence="1">
    <location>
        <begin position="116"/>
        <end position="130"/>
    </location>
</feature>
<keyword evidence="2" id="KW-1133">Transmembrane helix</keyword>
<feature type="compositionally biased region" description="Gly residues" evidence="1">
    <location>
        <begin position="131"/>
        <end position="163"/>
    </location>
</feature>
<evidence type="ECO:0000313" key="4">
    <source>
        <dbReference type="EMBL" id="MBB6475501.1"/>
    </source>
</evidence>
<feature type="compositionally biased region" description="Low complexity" evidence="1">
    <location>
        <begin position="240"/>
        <end position="251"/>
    </location>
</feature>
<accession>A0A7X0IHX9</accession>
<organism evidence="4 5">
    <name type="scientific">Sphaerisporangium rubeum</name>
    <dbReference type="NCBI Taxonomy" id="321317"/>
    <lineage>
        <taxon>Bacteria</taxon>
        <taxon>Bacillati</taxon>
        <taxon>Actinomycetota</taxon>
        <taxon>Actinomycetes</taxon>
        <taxon>Streptosporangiales</taxon>
        <taxon>Streptosporangiaceae</taxon>
        <taxon>Sphaerisporangium</taxon>
    </lineage>
</organism>
<keyword evidence="2" id="KW-0812">Transmembrane</keyword>
<comment type="caution">
    <text evidence="4">The sequence shown here is derived from an EMBL/GenBank/DDBJ whole genome shotgun (WGS) entry which is preliminary data.</text>
</comment>
<evidence type="ECO:0000256" key="1">
    <source>
        <dbReference type="SAM" id="MobiDB-lite"/>
    </source>
</evidence>
<dbReference type="AlphaFoldDB" id="A0A7X0IHX9"/>
<sequence>MTQTPAGWYPDPYGTPQLRWWDGTQWTDATHPVEGTQGQGPVSTGQWAQPGTGPQASPQGRSDTGPQQAPQDSPGTGPQQSVSPGTGPQNTGPQPSFQPNPGASSYPLPGGGQTGPSGQPGPSGQSPATGPYGGPGQFGQPGQGTAPYGGPGQGTAQYGGPGPYGQQRTEQYGAAGLPSYAGQQNQQPWGGGGTTQLPSPHFGAPPPPKKRSPLPWVLGGGAVVILLVVALVIGLSLVNNGTPTAGTGATPEPSDIETLEPLDPQVTPPLEQDPSPAPSASDSLPAELAKPDGDKIKDPRSGLEFYYPGGSFTVPSWADVNGNGPADPRFPRWTGGYQAPSQENYDGQGNDWLGTVLSGRLPDAFEYSGPADLRKTTGELLLAYEPVFYSPPHKRKGLKDEAIDVSGKKGWVLRFRMDFTEEAKKAGWKWKTEEGAFVVVDQGPGQRPSMLYVSVPDNLDTSLIDRVLDSLKAS</sequence>
<dbReference type="Proteomes" id="UP000555564">
    <property type="component" value="Unassembled WGS sequence"/>
</dbReference>
<dbReference type="Pfam" id="PF10708">
    <property type="entry name" value="DUF2510"/>
    <property type="match status" value="1"/>
</dbReference>
<evidence type="ECO:0000259" key="3">
    <source>
        <dbReference type="Pfam" id="PF10708"/>
    </source>
</evidence>
<keyword evidence="2" id="KW-0472">Membrane</keyword>